<dbReference type="InterPro" id="IPR021838">
    <property type="entry name" value="DUF3431"/>
</dbReference>
<dbReference type="EMBL" id="JNOM01000002">
    <property type="protein sequence ID" value="KNG91564.1"/>
    <property type="molecule type" value="Genomic_DNA"/>
</dbReference>
<proteinExistence type="inferred from homology"/>
<evidence type="ECO:0000256" key="1">
    <source>
        <dbReference type="ARBA" id="ARBA00001148"/>
    </source>
</evidence>
<evidence type="ECO:0000313" key="7">
    <source>
        <dbReference type="Proteomes" id="UP000037505"/>
    </source>
</evidence>
<name>A0A0L1JIH6_ASPN3</name>
<keyword evidence="5" id="KW-0472">Membrane</keyword>
<dbReference type="Pfam" id="PF05544">
    <property type="entry name" value="Pro_racemase"/>
    <property type="match status" value="1"/>
</dbReference>
<feature type="region of interest" description="Disordered" evidence="4">
    <location>
        <begin position="465"/>
        <end position="489"/>
    </location>
</feature>
<dbReference type="OrthoDB" id="6409228at2759"/>
<dbReference type="STRING" id="1509407.A0A0L1JIH6"/>
<dbReference type="SFLD" id="SFLDS00028">
    <property type="entry name" value="Proline_Racemase"/>
    <property type="match status" value="1"/>
</dbReference>
<comment type="catalytic activity">
    <reaction evidence="1">
        <text>trans-3-hydroxy-L-proline = 1-pyrroline-2-carboxylate + H2O</text>
        <dbReference type="Rhea" id="RHEA:10320"/>
        <dbReference type="ChEBI" id="CHEBI:15377"/>
        <dbReference type="ChEBI" id="CHEBI:39785"/>
        <dbReference type="ChEBI" id="CHEBI:57938"/>
        <dbReference type="EC" id="4.2.1.77"/>
    </reaction>
</comment>
<dbReference type="GeneID" id="26801942"/>
<sequence>MDVLSSLRTNGRQVHCIDMHTTGEPTRIIYSGFPDLEGSLLSKRDQAKNQYDDIRKRLMSEPRGHDGMYGAIIIPETELVLSGEADIGVLFTHNEGYSTMCGHATMALGRFLVDTHDLNVFPKRETLKFDADSQSIKLNLHAPCGLIRVTVPTTPDGKKSDPSRSVSFLSVPSFAPAVQLKISIPPEVRWPELGTRDSIVLDLSYGGAYYALIDIEELGFKTLKDVDLDATTRCSQKLLPYLKTHPEIISAIQHPEDPRLSFLYSIMMVDSKTGFNPGDVDGTETGLCYFADSQIDRSPTGSCVAARVALAYEKGLRKPGQRWAYNSLVSNKFGAGAFTAEIAGEDSITDTKERSIRSVVAKVGGQAFYTGAMTFIVEDEDVVSSSGFTMADSLVPVNTTELFDFLPEPHPSCYPIVNTMLFCGGVQGPRRRSREKAILVTMFIIGALYFLFFAKKSEHRKFVSHNSLSHEGSQQNSHSGQASPSPVPKSQTLEKDLVIASMKKDDVSWLYDNFPEWHKSIYVVDDKQAELTVDLNKGRESMVYLTYIIDNYDNLPDAMLFIHSQRYQWHNDDPYYDGVPMLRNFQLPYLLKQGYVNLRCAWVLGCPVEIHPLTDTHRDDVHAGEYFKTGFMELFPGVEVPEEVGVSCCAQFGVTRSKVLERPKSDYLRFRKWLAETPLQDDLSGRIMEYSWHMIFGKGPVYCPTAEECYCKVFGLCDLSCPNQGDCAGRYVLPPFSSLPEGWPYKGWKGQDQDPTKGLPEA</sequence>
<evidence type="ECO:0000313" key="6">
    <source>
        <dbReference type="EMBL" id="KNG91564.1"/>
    </source>
</evidence>
<feature type="transmembrane region" description="Helical" evidence="5">
    <location>
        <begin position="437"/>
        <end position="454"/>
    </location>
</feature>
<dbReference type="EC" id="4.2.1.77" evidence="3"/>
<gene>
    <name evidence="6" type="ORF">ANOM_000138</name>
</gene>
<dbReference type="Pfam" id="PF11913">
    <property type="entry name" value="DUF3431"/>
    <property type="match status" value="1"/>
</dbReference>
<dbReference type="GO" id="GO:0050346">
    <property type="term" value="F:trans-L-3-hydroxyproline dehydratase activity"/>
    <property type="evidence" value="ECO:0007669"/>
    <property type="project" value="UniProtKB-EC"/>
</dbReference>
<dbReference type="PANTHER" id="PTHR33442">
    <property type="entry name" value="TRANS-3-HYDROXY-L-PROLINE DEHYDRATASE"/>
    <property type="match status" value="1"/>
</dbReference>
<dbReference type="FunFam" id="3.10.310.10:FF:000003">
    <property type="entry name" value="Proline racemase"/>
    <property type="match status" value="1"/>
</dbReference>
<evidence type="ECO:0000256" key="4">
    <source>
        <dbReference type="SAM" id="MobiDB-lite"/>
    </source>
</evidence>
<comment type="similarity">
    <text evidence="2">Belongs to the proline racemase family.</text>
</comment>
<dbReference type="AlphaFoldDB" id="A0A0L1JIH6"/>
<dbReference type="Gene3D" id="3.10.310.10">
    <property type="entry name" value="Diaminopimelate Epimerase, Chain A, domain 1"/>
    <property type="match status" value="2"/>
</dbReference>
<evidence type="ECO:0000256" key="5">
    <source>
        <dbReference type="SAM" id="Phobius"/>
    </source>
</evidence>
<evidence type="ECO:0000256" key="3">
    <source>
        <dbReference type="ARBA" id="ARBA00013105"/>
    </source>
</evidence>
<keyword evidence="5" id="KW-1133">Transmembrane helix</keyword>
<dbReference type="PANTHER" id="PTHR33442:SF1">
    <property type="entry name" value="TRANS-3-HYDROXY-L-PROLINE DEHYDRATASE"/>
    <property type="match status" value="1"/>
</dbReference>
<dbReference type="Proteomes" id="UP000037505">
    <property type="component" value="Unassembled WGS sequence"/>
</dbReference>
<keyword evidence="5" id="KW-0812">Transmembrane</keyword>
<dbReference type="SUPFAM" id="SSF54506">
    <property type="entry name" value="Diaminopimelate epimerase-like"/>
    <property type="match status" value="1"/>
</dbReference>
<dbReference type="InterPro" id="IPR008794">
    <property type="entry name" value="Pro_racemase_fam"/>
</dbReference>
<reference evidence="6 7" key="1">
    <citation type="submission" date="2014-06" db="EMBL/GenBank/DDBJ databases">
        <title>The Genome of the Aflatoxigenic Filamentous Fungus Aspergillus nomius.</title>
        <authorList>
            <person name="Moore M.G."/>
            <person name="Shannon B.M."/>
            <person name="Brian M.M."/>
        </authorList>
    </citation>
    <scope>NUCLEOTIDE SEQUENCE [LARGE SCALE GENOMIC DNA]</scope>
    <source>
        <strain evidence="6 7">NRRL 13137</strain>
    </source>
</reference>
<evidence type="ECO:0000256" key="2">
    <source>
        <dbReference type="ARBA" id="ARBA00007529"/>
    </source>
</evidence>
<keyword evidence="7" id="KW-1185">Reference proteome</keyword>
<accession>A0A0L1JIH6</accession>
<comment type="caution">
    <text evidence="6">The sequence shown here is derived from an EMBL/GenBank/DDBJ whole genome shotgun (WGS) entry which is preliminary data.</text>
</comment>
<organism evidence="6 7">
    <name type="scientific">Aspergillus nomiae NRRL (strain ATCC 15546 / NRRL 13137 / CBS 260.88 / M93)</name>
    <dbReference type="NCBI Taxonomy" id="1509407"/>
    <lineage>
        <taxon>Eukaryota</taxon>
        <taxon>Fungi</taxon>
        <taxon>Dikarya</taxon>
        <taxon>Ascomycota</taxon>
        <taxon>Pezizomycotina</taxon>
        <taxon>Eurotiomycetes</taxon>
        <taxon>Eurotiomycetidae</taxon>
        <taxon>Eurotiales</taxon>
        <taxon>Aspergillaceae</taxon>
        <taxon>Aspergillus</taxon>
        <taxon>Aspergillus subgen. Circumdati</taxon>
    </lineage>
</organism>
<dbReference type="RefSeq" id="XP_015412487.1">
    <property type="nucleotide sequence ID" value="XM_015545396.1"/>
</dbReference>
<protein>
    <recommendedName>
        <fullName evidence="3">trans-L-3-hydroxyproline dehydratase</fullName>
        <ecNumber evidence="3">4.2.1.77</ecNumber>
    </recommendedName>
</protein>